<organism evidence="3 4">
    <name type="scientific">Sphingobacterium anhuiense</name>
    <dbReference type="NCBI Taxonomy" id="493780"/>
    <lineage>
        <taxon>Bacteria</taxon>
        <taxon>Pseudomonadati</taxon>
        <taxon>Bacteroidota</taxon>
        <taxon>Sphingobacteriia</taxon>
        <taxon>Sphingobacteriales</taxon>
        <taxon>Sphingobacteriaceae</taxon>
        <taxon>Sphingobacterium</taxon>
    </lineage>
</organism>
<dbReference type="InterPro" id="IPR041698">
    <property type="entry name" value="Methyltransf_25"/>
</dbReference>
<gene>
    <name evidence="3" type="ORF">ACFS6I_15475</name>
</gene>
<keyword evidence="1" id="KW-0808">Transferase</keyword>
<dbReference type="Proteomes" id="UP001597509">
    <property type="component" value="Unassembled WGS sequence"/>
</dbReference>
<dbReference type="PANTHER" id="PTHR43861">
    <property type="entry name" value="TRANS-ACONITATE 2-METHYLTRANSFERASE-RELATED"/>
    <property type="match status" value="1"/>
</dbReference>
<keyword evidence="3" id="KW-0489">Methyltransferase</keyword>
<evidence type="ECO:0000313" key="4">
    <source>
        <dbReference type="Proteomes" id="UP001597509"/>
    </source>
</evidence>
<evidence type="ECO:0000256" key="1">
    <source>
        <dbReference type="ARBA" id="ARBA00022679"/>
    </source>
</evidence>
<name>A0ABW5YXR2_9SPHI</name>
<comment type="caution">
    <text evidence="3">The sequence shown here is derived from an EMBL/GenBank/DDBJ whole genome shotgun (WGS) entry which is preliminary data.</text>
</comment>
<dbReference type="GO" id="GO:0008168">
    <property type="term" value="F:methyltransferase activity"/>
    <property type="evidence" value="ECO:0007669"/>
    <property type="project" value="UniProtKB-KW"/>
</dbReference>
<dbReference type="InterPro" id="IPR029063">
    <property type="entry name" value="SAM-dependent_MTases_sf"/>
</dbReference>
<dbReference type="Gene3D" id="3.40.50.150">
    <property type="entry name" value="Vaccinia Virus protein VP39"/>
    <property type="match status" value="1"/>
</dbReference>
<dbReference type="CDD" id="cd02440">
    <property type="entry name" value="AdoMet_MTases"/>
    <property type="match status" value="1"/>
</dbReference>
<dbReference type="SUPFAM" id="SSF53335">
    <property type="entry name" value="S-adenosyl-L-methionine-dependent methyltransferases"/>
    <property type="match status" value="1"/>
</dbReference>
<feature type="domain" description="Methyltransferase" evidence="2">
    <location>
        <begin position="38"/>
        <end position="133"/>
    </location>
</feature>
<sequence length="256" mass="29058">MYEKHYNLDYLTETLKILSGVKQKSYTYFNDIPEGGTIVDLGCGSGQDVLNMSRMFNTNKFEFIGIDHDPEMITAGQAAIQDESNVKFLVSNVLEVSLAETSVHGVRMERLVQHIGEPLNLFKETHRILKDKGIVVVVESDWNSLSFYNGDSAIADKLNGYLTQQKVNNGRAAQSLTTYLNKMGFSQITIEVFPFVLRNYDDACKYLWIDKMIDEMFSLNIIEATERDRFIESQKHADQKGYFSCSMNIVIASAVK</sequence>
<dbReference type="EMBL" id="JBHUPE010000006">
    <property type="protein sequence ID" value="MFD2905340.1"/>
    <property type="molecule type" value="Genomic_DNA"/>
</dbReference>
<protein>
    <submittedName>
        <fullName evidence="3">Methyltransferase domain-containing protein</fullName>
    </submittedName>
</protein>
<evidence type="ECO:0000313" key="3">
    <source>
        <dbReference type="EMBL" id="MFD2905340.1"/>
    </source>
</evidence>
<proteinExistence type="predicted"/>
<evidence type="ECO:0000259" key="2">
    <source>
        <dbReference type="Pfam" id="PF13649"/>
    </source>
</evidence>
<dbReference type="RefSeq" id="WP_380921926.1">
    <property type="nucleotide sequence ID" value="NZ_JBHUPE010000006.1"/>
</dbReference>
<dbReference type="GO" id="GO:0032259">
    <property type="term" value="P:methylation"/>
    <property type="evidence" value="ECO:0007669"/>
    <property type="project" value="UniProtKB-KW"/>
</dbReference>
<keyword evidence="4" id="KW-1185">Reference proteome</keyword>
<dbReference type="Pfam" id="PF13649">
    <property type="entry name" value="Methyltransf_25"/>
    <property type="match status" value="1"/>
</dbReference>
<reference evidence="4" key="1">
    <citation type="journal article" date="2019" name="Int. J. Syst. Evol. Microbiol.">
        <title>The Global Catalogue of Microorganisms (GCM) 10K type strain sequencing project: providing services to taxonomists for standard genome sequencing and annotation.</title>
        <authorList>
            <consortium name="The Broad Institute Genomics Platform"/>
            <consortium name="The Broad Institute Genome Sequencing Center for Infectious Disease"/>
            <person name="Wu L."/>
            <person name="Ma J."/>
        </authorList>
    </citation>
    <scope>NUCLEOTIDE SEQUENCE [LARGE SCALE GENOMIC DNA]</scope>
    <source>
        <strain evidence="4">KCTC 22209</strain>
    </source>
</reference>
<accession>A0ABW5YXR2</accession>